<dbReference type="RefSeq" id="WP_029491638.1">
    <property type="nucleotide sequence ID" value="NZ_ATKH01000011.1"/>
</dbReference>
<dbReference type="Proteomes" id="UP000068516">
    <property type="component" value="Chromosome"/>
</dbReference>
<evidence type="ECO:0000256" key="1">
    <source>
        <dbReference type="SAM" id="MobiDB-lite"/>
    </source>
</evidence>
<evidence type="ECO:0000313" key="2">
    <source>
        <dbReference type="EMBL" id="ALQ36153.1"/>
    </source>
</evidence>
<accession>A0AAC9F1F6</accession>
<gene>
    <name evidence="2" type="ORF">RN92_09610</name>
</gene>
<dbReference type="EMBL" id="CP013336">
    <property type="protein sequence ID" value="ALQ36153.1"/>
    <property type="molecule type" value="Genomic_DNA"/>
</dbReference>
<feature type="compositionally biased region" description="Acidic residues" evidence="1">
    <location>
        <begin position="55"/>
        <end position="67"/>
    </location>
</feature>
<dbReference type="GeneID" id="60659866"/>
<proteinExistence type="predicted"/>
<evidence type="ECO:0000313" key="3">
    <source>
        <dbReference type="Proteomes" id="UP000068516"/>
    </source>
</evidence>
<feature type="region of interest" description="Disordered" evidence="1">
    <location>
        <begin position="41"/>
        <end position="78"/>
    </location>
</feature>
<dbReference type="AlphaFoldDB" id="A0AAC9F1F6"/>
<organism evidence="2 3">
    <name type="scientific">Fusobacterium hwasookii ChDC F206</name>
    <dbReference type="NCBI Taxonomy" id="1307443"/>
    <lineage>
        <taxon>Bacteria</taxon>
        <taxon>Fusobacteriati</taxon>
        <taxon>Fusobacteriota</taxon>
        <taxon>Fusobacteriia</taxon>
        <taxon>Fusobacteriales</taxon>
        <taxon>Fusobacteriaceae</taxon>
        <taxon>Fusobacterium</taxon>
    </lineage>
</organism>
<reference evidence="2 3" key="1">
    <citation type="submission" date="2015-11" db="EMBL/GenBank/DDBJ databases">
        <authorList>
            <person name="Kook J.-K."/>
            <person name="Park S.-N."/>
            <person name="Lim Y.K."/>
            <person name="Jo E."/>
        </authorList>
    </citation>
    <scope>NUCLEOTIDE SEQUENCE [LARGE SCALE GENOMIC DNA]</scope>
    <source>
        <strain evidence="2 3">ChDC F206</strain>
    </source>
</reference>
<protein>
    <submittedName>
        <fullName evidence="2">Uncharacterized protein</fullName>
    </submittedName>
</protein>
<sequence length="78" mass="9073">MKIKFERMYGEHKIGDIAEFEKGEELNYILATKTALVMEDDDFGNTEIENNKNEETEEMEDNLEEANEIGKNGKNKKK</sequence>
<name>A0AAC9F1F6_9FUSO</name>